<name>A0A7S1HAC4_HEMAN</name>
<protein>
    <submittedName>
        <fullName evidence="1">Uncharacterized protein</fullName>
    </submittedName>
</protein>
<organism evidence="1">
    <name type="scientific">Hemiselmis andersenii</name>
    <name type="common">Cryptophyte alga</name>
    <dbReference type="NCBI Taxonomy" id="464988"/>
    <lineage>
        <taxon>Eukaryota</taxon>
        <taxon>Cryptophyceae</taxon>
        <taxon>Cryptomonadales</taxon>
        <taxon>Hemiselmidaceae</taxon>
        <taxon>Hemiselmis</taxon>
    </lineage>
</organism>
<dbReference type="EMBL" id="HBFX01042276">
    <property type="protein sequence ID" value="CAD8974435.1"/>
    <property type="molecule type" value="Transcribed_RNA"/>
</dbReference>
<accession>A0A7S1HAC4</accession>
<gene>
    <name evidence="1" type="ORF">HAND00432_LOCUS25437</name>
</gene>
<dbReference type="AlphaFoldDB" id="A0A7S1HAC4"/>
<sequence>MKHSGFRDFKRDHLTEAATMGSARVLLLSVALSGIADAFHISPVSLRAPSPSLKLSRGGMRRGAVAPPLALQAQLKPEDRKHVEVFMQSFKEGVDEFWSKEAADGRAPPNLPSLLLIPVWAGLIGAALMLPSPEIVEAAASSGSSTLSGLLDGAAEGAGVFLGAAPSTQGGLSLEQLASKNLDPNLFVPVCRFSDGFYRTAKNSVYSLAGSETYQEYAPLIAGSLLRVRLEFCVLESFVYESIIPFIKARGLSWVFPLKETVETFVAGVVFAVATNLVLIGSTKIVTIFVSYADFFVGLPLRFVFGFTEDRIKQFGFDKNPLGGALAVTAKAGKLVGQASGGTRALVETADVFVGRYLLLTTVGYVILKFLKFKGVLTLESVGVFLTNLVHIFDAPATDTATAAAQAAASLFL</sequence>
<evidence type="ECO:0000313" key="1">
    <source>
        <dbReference type="EMBL" id="CAD8974435.1"/>
    </source>
</evidence>
<proteinExistence type="predicted"/>
<reference evidence="1" key="1">
    <citation type="submission" date="2021-01" db="EMBL/GenBank/DDBJ databases">
        <authorList>
            <person name="Corre E."/>
            <person name="Pelletier E."/>
            <person name="Niang G."/>
            <person name="Scheremetjew M."/>
            <person name="Finn R."/>
            <person name="Kale V."/>
            <person name="Holt S."/>
            <person name="Cochrane G."/>
            <person name="Meng A."/>
            <person name="Brown T."/>
            <person name="Cohen L."/>
        </authorList>
    </citation>
    <scope>NUCLEOTIDE SEQUENCE</scope>
    <source>
        <strain evidence="1">CCMP644</strain>
    </source>
</reference>